<comment type="caution">
    <text evidence="9">The sequence shown here is derived from an EMBL/GenBank/DDBJ whole genome shotgun (WGS) entry which is preliminary data.</text>
</comment>
<evidence type="ECO:0000256" key="3">
    <source>
        <dbReference type="ARBA" id="ARBA00022741"/>
    </source>
</evidence>
<evidence type="ECO:0000256" key="4">
    <source>
        <dbReference type="ARBA" id="ARBA00022840"/>
    </source>
</evidence>
<dbReference type="RefSeq" id="WP_062501561.1">
    <property type="nucleotide sequence ID" value="NZ_MXAN01000033.1"/>
</dbReference>
<reference evidence="10" key="1">
    <citation type="submission" date="2017-03" db="EMBL/GenBank/DDBJ databases">
        <title>Draft genome sequence of Moraxella equi CCUG 4950T type strain.</title>
        <authorList>
            <person name="Salva-Serra F."/>
            <person name="Engstrom-Jakobsson H."/>
            <person name="Thorell K."/>
            <person name="Jaen-Luchoro D."/>
            <person name="Gonzales-Siles L."/>
            <person name="Karlsson R."/>
            <person name="Yazdan S."/>
            <person name="Boulund F."/>
            <person name="Johnning A."/>
            <person name="Engstrand L."/>
            <person name="Kristiansson E."/>
            <person name="Moore E."/>
        </authorList>
    </citation>
    <scope>NUCLEOTIDE SEQUENCE [LARGE SCALE GENOMIC DNA]</scope>
    <source>
        <strain evidence="10">CCUG 4441</strain>
    </source>
</reference>
<dbReference type="InterPro" id="IPR036597">
    <property type="entry name" value="Fido-like_dom_sf"/>
</dbReference>
<dbReference type="AlphaFoldDB" id="A0A1V4GYP7"/>
<dbReference type="GO" id="GO:0051302">
    <property type="term" value="P:regulation of cell division"/>
    <property type="evidence" value="ECO:0007669"/>
    <property type="project" value="TreeGrafter"/>
</dbReference>
<dbReference type="PROSITE" id="PS51459">
    <property type="entry name" value="FIDO"/>
    <property type="match status" value="1"/>
</dbReference>
<keyword evidence="1" id="KW-0808">Transferase</keyword>
<accession>A0A1V4GYP7</accession>
<feature type="domain" description="Fido" evidence="8">
    <location>
        <begin position="28"/>
        <end position="185"/>
    </location>
</feature>
<dbReference type="GO" id="GO:0070733">
    <property type="term" value="F:AMPylase activity"/>
    <property type="evidence" value="ECO:0007669"/>
    <property type="project" value="UniProtKB-EC"/>
</dbReference>
<sequence>MNQEEIEKLAYLRGLEIAERKDLINQTFDLKHLKSIHTYLFQDSQTERVAGSFRPVREDVHSKNRNETYSVRKPFYYEPLPNESKVDSIIKQANENLGQTQSPKKKIEILSNLYADLDYQHPFVEGNSRTIRTFLEHIAQNHGIELDWRSTAQNKDEFYRARDFEIAKRNNEINPTNDIEAYMLEEAKRYNTQDYIAT</sequence>
<gene>
    <name evidence="9" type="ORF">B5J94_05050</name>
</gene>
<keyword evidence="2" id="KW-0548">Nucleotidyltransferase</keyword>
<comment type="catalytic activity">
    <reaction evidence="7">
        <text>L-tyrosyl-[protein] + ATP = O-(5'-adenylyl)-L-tyrosyl-[protein] + diphosphate</text>
        <dbReference type="Rhea" id="RHEA:54288"/>
        <dbReference type="Rhea" id="RHEA-COMP:10136"/>
        <dbReference type="Rhea" id="RHEA-COMP:13846"/>
        <dbReference type="ChEBI" id="CHEBI:30616"/>
        <dbReference type="ChEBI" id="CHEBI:33019"/>
        <dbReference type="ChEBI" id="CHEBI:46858"/>
        <dbReference type="ChEBI" id="CHEBI:83624"/>
        <dbReference type="EC" id="2.7.7.108"/>
    </reaction>
</comment>
<dbReference type="InterPro" id="IPR003812">
    <property type="entry name" value="Fido"/>
</dbReference>
<dbReference type="PANTHER" id="PTHR39560">
    <property type="entry name" value="PROTEIN ADENYLYLTRANSFERASE FIC-RELATED"/>
    <property type="match status" value="1"/>
</dbReference>
<evidence type="ECO:0000256" key="6">
    <source>
        <dbReference type="ARBA" id="ARBA00047939"/>
    </source>
</evidence>
<dbReference type="SUPFAM" id="SSF140931">
    <property type="entry name" value="Fic-like"/>
    <property type="match status" value="1"/>
</dbReference>
<dbReference type="Proteomes" id="UP000191025">
    <property type="component" value="Unassembled WGS sequence"/>
</dbReference>
<evidence type="ECO:0000259" key="8">
    <source>
        <dbReference type="PROSITE" id="PS51459"/>
    </source>
</evidence>
<dbReference type="EC" id="2.7.7.108" evidence="5"/>
<evidence type="ECO:0000313" key="9">
    <source>
        <dbReference type="EMBL" id="OPH37727.1"/>
    </source>
</evidence>
<dbReference type="GO" id="GO:0005524">
    <property type="term" value="F:ATP binding"/>
    <property type="evidence" value="ECO:0007669"/>
    <property type="project" value="UniProtKB-KW"/>
</dbReference>
<evidence type="ECO:0000256" key="1">
    <source>
        <dbReference type="ARBA" id="ARBA00022679"/>
    </source>
</evidence>
<organism evidence="9 10">
    <name type="scientific">Moraxella lacunata</name>
    <dbReference type="NCBI Taxonomy" id="477"/>
    <lineage>
        <taxon>Bacteria</taxon>
        <taxon>Pseudomonadati</taxon>
        <taxon>Pseudomonadota</taxon>
        <taxon>Gammaproteobacteria</taxon>
        <taxon>Moraxellales</taxon>
        <taxon>Moraxellaceae</taxon>
        <taxon>Moraxella</taxon>
    </lineage>
</organism>
<comment type="catalytic activity">
    <reaction evidence="6">
        <text>L-threonyl-[protein] + ATP = 3-O-(5'-adenylyl)-L-threonyl-[protein] + diphosphate</text>
        <dbReference type="Rhea" id="RHEA:54292"/>
        <dbReference type="Rhea" id="RHEA-COMP:11060"/>
        <dbReference type="Rhea" id="RHEA-COMP:13847"/>
        <dbReference type="ChEBI" id="CHEBI:30013"/>
        <dbReference type="ChEBI" id="CHEBI:30616"/>
        <dbReference type="ChEBI" id="CHEBI:33019"/>
        <dbReference type="ChEBI" id="CHEBI:138113"/>
        <dbReference type="EC" id="2.7.7.108"/>
    </reaction>
</comment>
<evidence type="ECO:0000256" key="5">
    <source>
        <dbReference type="ARBA" id="ARBA00034531"/>
    </source>
</evidence>
<dbReference type="PANTHER" id="PTHR39560:SF1">
    <property type="entry name" value="PROTEIN ADENYLYLTRANSFERASE FIC-RELATED"/>
    <property type="match status" value="1"/>
</dbReference>
<evidence type="ECO:0000256" key="2">
    <source>
        <dbReference type="ARBA" id="ARBA00022695"/>
    </source>
</evidence>
<evidence type="ECO:0000313" key="10">
    <source>
        <dbReference type="Proteomes" id="UP000191025"/>
    </source>
</evidence>
<evidence type="ECO:0000256" key="7">
    <source>
        <dbReference type="ARBA" id="ARBA00048696"/>
    </source>
</evidence>
<dbReference type="EMBL" id="MXAN01000033">
    <property type="protein sequence ID" value="OPH37727.1"/>
    <property type="molecule type" value="Genomic_DNA"/>
</dbReference>
<dbReference type="Pfam" id="PF02661">
    <property type="entry name" value="Fic"/>
    <property type="match status" value="1"/>
</dbReference>
<dbReference type="Gene3D" id="1.10.3290.10">
    <property type="entry name" value="Fido-like domain"/>
    <property type="match status" value="1"/>
</dbReference>
<name>A0A1V4GYP7_MORLA</name>
<keyword evidence="4" id="KW-0067">ATP-binding</keyword>
<keyword evidence="3" id="KW-0547">Nucleotide-binding</keyword>
<proteinExistence type="predicted"/>
<protein>
    <recommendedName>
        <fullName evidence="5">protein adenylyltransferase</fullName>
        <ecNumber evidence="5">2.7.7.108</ecNumber>
    </recommendedName>
</protein>